<feature type="binding site" evidence="4">
    <location>
        <begin position="76"/>
        <end position="80"/>
    </location>
    <ligand>
        <name>NADP(+)</name>
        <dbReference type="ChEBI" id="CHEBI:58349"/>
    </ligand>
</feature>
<reference evidence="6 7" key="1">
    <citation type="submission" date="2019-05" db="EMBL/GenBank/DDBJ databases">
        <title>Draft Whole-Genome sequence of the green sulfur bacterium Prosthecochloris vibrioformis DSM 260.</title>
        <authorList>
            <person name="Meyer T.E."/>
            <person name="Kyndt J.A."/>
        </authorList>
    </citation>
    <scope>NUCLEOTIDE SEQUENCE [LARGE SCALE GENOMIC DNA]</scope>
    <source>
        <strain evidence="6 7">DSM 260</strain>
    </source>
</reference>
<dbReference type="Pfam" id="PF01370">
    <property type="entry name" value="Epimerase"/>
    <property type="match status" value="1"/>
</dbReference>
<organism evidence="6 7">
    <name type="scientific">Prosthecochloris vibrioformis</name>
    <name type="common">Chlorobium vibrioforme</name>
    <dbReference type="NCBI Taxonomy" id="1098"/>
    <lineage>
        <taxon>Bacteria</taxon>
        <taxon>Pseudomonadati</taxon>
        <taxon>Chlorobiota</taxon>
        <taxon>Chlorobiia</taxon>
        <taxon>Chlorobiales</taxon>
        <taxon>Chlorobiaceae</taxon>
        <taxon>Prosthecochloris</taxon>
    </lineage>
</organism>
<feature type="binding site" evidence="4">
    <location>
        <position position="171"/>
    </location>
    <ligand>
        <name>substrate</name>
    </ligand>
</feature>
<evidence type="ECO:0000256" key="3">
    <source>
        <dbReference type="ARBA" id="ARBA00023277"/>
    </source>
</evidence>
<dbReference type="InterPro" id="IPR036291">
    <property type="entry name" value="NAD(P)-bd_dom_sf"/>
</dbReference>
<comment type="function">
    <text evidence="4">Catalyzes the interconversion between ADP-D-glycero-beta-D-manno-heptose and ADP-L-glycero-beta-D-manno-heptose via an epimerization at carbon 6 of the heptose.</text>
</comment>
<dbReference type="HAMAP" id="MF_01601">
    <property type="entry name" value="Heptose_epimerase"/>
    <property type="match status" value="1"/>
</dbReference>
<dbReference type="Gene3D" id="3.90.25.10">
    <property type="entry name" value="UDP-galactose 4-epimerase, domain 1"/>
    <property type="match status" value="1"/>
</dbReference>
<keyword evidence="1 4" id="KW-0521">NADP</keyword>
<feature type="binding site" evidence="4">
    <location>
        <begin position="31"/>
        <end position="32"/>
    </location>
    <ligand>
        <name>NADP(+)</name>
        <dbReference type="ChEBI" id="CHEBI:58349"/>
    </ligand>
</feature>
<dbReference type="NCBIfam" id="TIGR02197">
    <property type="entry name" value="heptose_epim"/>
    <property type="match status" value="1"/>
</dbReference>
<evidence type="ECO:0000259" key="5">
    <source>
        <dbReference type="Pfam" id="PF01370"/>
    </source>
</evidence>
<comment type="subunit">
    <text evidence="4">Homopentamer.</text>
</comment>
<feature type="binding site" evidence="4">
    <location>
        <begin position="203"/>
        <end position="206"/>
    </location>
    <ligand>
        <name>substrate</name>
    </ligand>
</feature>
<dbReference type="GO" id="GO:0008712">
    <property type="term" value="F:ADP-glyceromanno-heptose 6-epimerase activity"/>
    <property type="evidence" value="ECO:0007669"/>
    <property type="project" value="UniProtKB-UniRule"/>
</dbReference>
<feature type="binding site" evidence="4">
    <location>
        <position position="40"/>
    </location>
    <ligand>
        <name>NADP(+)</name>
        <dbReference type="ChEBI" id="CHEBI:58349"/>
    </ligand>
</feature>
<gene>
    <name evidence="6" type="primary">rfaD</name>
    <name evidence="4" type="synonym">hldD</name>
    <name evidence="6" type="ORF">FGF68_04055</name>
</gene>
<dbReference type="Gene3D" id="3.40.50.720">
    <property type="entry name" value="NAD(P)-binding Rossmann-like Domain"/>
    <property type="match status" value="1"/>
</dbReference>
<dbReference type="RefSeq" id="WP_068866813.1">
    <property type="nucleotide sequence ID" value="NZ_VDCI01000002.1"/>
</dbReference>
<dbReference type="CDD" id="cd05248">
    <property type="entry name" value="ADP_GME_SDR_e"/>
    <property type="match status" value="1"/>
</dbReference>
<proteinExistence type="inferred from homology"/>
<dbReference type="PANTHER" id="PTHR43103">
    <property type="entry name" value="NUCLEOSIDE-DIPHOSPHATE-SUGAR EPIMERASE"/>
    <property type="match status" value="1"/>
</dbReference>
<name>A0A5C4S2N4_PROVB</name>
<dbReference type="InterPro" id="IPR011912">
    <property type="entry name" value="Heptose_epim"/>
</dbReference>
<comment type="caution">
    <text evidence="4">Lacks conserved residue(s) required for the propagation of feature annotation.</text>
</comment>
<feature type="binding site" evidence="4">
    <location>
        <position position="148"/>
    </location>
    <ligand>
        <name>NADP(+)</name>
        <dbReference type="ChEBI" id="CHEBI:58349"/>
    </ligand>
</feature>
<comment type="caution">
    <text evidence="6">The sequence shown here is derived from an EMBL/GenBank/DDBJ whole genome shotgun (WGS) entry which is preliminary data.</text>
</comment>
<dbReference type="PANTHER" id="PTHR43103:SF3">
    <property type="entry name" value="ADP-L-GLYCERO-D-MANNO-HEPTOSE-6-EPIMERASE"/>
    <property type="match status" value="1"/>
</dbReference>
<accession>A0A5C4S2N4</accession>
<evidence type="ECO:0000313" key="6">
    <source>
        <dbReference type="EMBL" id="TNJ37392.1"/>
    </source>
</evidence>
<dbReference type="EMBL" id="VDCI01000002">
    <property type="protein sequence ID" value="TNJ37392.1"/>
    <property type="molecule type" value="Genomic_DNA"/>
</dbReference>
<protein>
    <recommendedName>
        <fullName evidence="4">ADP-L-glycero-D-manno-heptose-6-epimerase</fullName>
        <ecNumber evidence="4">5.1.3.20</ecNumber>
    </recommendedName>
    <alternativeName>
        <fullName evidence="4">ADP-L-glycero-beta-D-manno-heptose-6-epimerase</fullName>
        <shortName evidence="4">ADP-glyceromanno-heptose 6-epimerase</shortName>
        <shortName evidence="4">ADP-hep 6-epimerase</shortName>
        <shortName evidence="4">AGME</shortName>
    </alternativeName>
</protein>
<feature type="binding site" evidence="4">
    <location>
        <position position="182"/>
    </location>
    <ligand>
        <name>substrate</name>
    </ligand>
</feature>
<comment type="cofactor">
    <cofactor evidence="4">
        <name>NADP(+)</name>
        <dbReference type="ChEBI" id="CHEBI:58349"/>
    </cofactor>
    <text evidence="4">Binds 1 NADP(+) per subunit.</text>
</comment>
<dbReference type="AlphaFoldDB" id="A0A5C4S2N4"/>
<keyword evidence="2 4" id="KW-0413">Isomerase</keyword>
<feature type="active site" description="Proton acceptor" evidence="4">
    <location>
        <position position="180"/>
    </location>
</feature>
<keyword evidence="3 4" id="KW-0119">Carbohydrate metabolism</keyword>
<feature type="binding site" evidence="4">
    <location>
        <position position="189"/>
    </location>
    <ligand>
        <name>substrate</name>
    </ligand>
</feature>
<feature type="binding site" evidence="4">
    <location>
        <position position="180"/>
    </location>
    <ligand>
        <name>NADP(+)</name>
        <dbReference type="ChEBI" id="CHEBI:58349"/>
    </ligand>
</feature>
<dbReference type="InterPro" id="IPR001509">
    <property type="entry name" value="Epimerase_deHydtase"/>
</dbReference>
<comment type="catalytic activity">
    <reaction evidence="4">
        <text>ADP-D-glycero-beta-D-manno-heptose = ADP-L-glycero-beta-D-manno-heptose</text>
        <dbReference type="Rhea" id="RHEA:17577"/>
        <dbReference type="ChEBI" id="CHEBI:59967"/>
        <dbReference type="ChEBI" id="CHEBI:61506"/>
        <dbReference type="EC" id="5.1.3.20"/>
    </reaction>
</comment>
<feature type="binding site" evidence="4">
    <location>
        <position position="282"/>
    </location>
    <ligand>
        <name>substrate</name>
    </ligand>
</feature>
<evidence type="ECO:0000313" key="7">
    <source>
        <dbReference type="Proteomes" id="UP000309544"/>
    </source>
</evidence>
<comment type="pathway">
    <text evidence="4">Nucleotide-sugar biosynthesis; ADP-L-glycero-beta-D-manno-heptose biosynthesis; ADP-L-glycero-beta-D-manno-heptose from D-glycero-beta-D-manno-heptose 7-phosphate: step 4/4.</text>
</comment>
<dbReference type="GO" id="GO:0005975">
    <property type="term" value="P:carbohydrate metabolic process"/>
    <property type="evidence" value="ECO:0007669"/>
    <property type="project" value="UniProtKB-UniRule"/>
</dbReference>
<feature type="binding site" evidence="4">
    <location>
        <begin position="10"/>
        <end position="11"/>
    </location>
    <ligand>
        <name>NADP(+)</name>
        <dbReference type="ChEBI" id="CHEBI:58349"/>
    </ligand>
</feature>
<evidence type="ECO:0000256" key="2">
    <source>
        <dbReference type="ARBA" id="ARBA00023235"/>
    </source>
</evidence>
<dbReference type="GO" id="GO:0050661">
    <property type="term" value="F:NADP binding"/>
    <property type="evidence" value="ECO:0007669"/>
    <property type="project" value="InterPro"/>
</dbReference>
<dbReference type="SUPFAM" id="SSF51735">
    <property type="entry name" value="NAD(P)-binding Rossmann-fold domains"/>
    <property type="match status" value="1"/>
</dbReference>
<comment type="domain">
    <text evidence="4">Contains a large N-terminal NADP-binding domain, and a smaller C-terminal substrate-binding domain.</text>
</comment>
<evidence type="ECO:0000256" key="4">
    <source>
        <dbReference type="HAMAP-Rule" id="MF_01601"/>
    </source>
</evidence>
<dbReference type="GO" id="GO:0097171">
    <property type="term" value="P:ADP-L-glycero-beta-D-manno-heptose biosynthetic process"/>
    <property type="evidence" value="ECO:0007669"/>
    <property type="project" value="UniProtKB-UniPathway"/>
</dbReference>
<feature type="binding site" evidence="4">
    <location>
        <position position="172"/>
    </location>
    <ligand>
        <name>NADP(+)</name>
        <dbReference type="ChEBI" id="CHEBI:58349"/>
    </ligand>
</feature>
<feature type="domain" description="NAD-dependent epimerase/dehydratase" evidence="5">
    <location>
        <begin position="2"/>
        <end position="245"/>
    </location>
</feature>
<feature type="active site" description="Proton acceptor" evidence="4">
    <location>
        <position position="144"/>
    </location>
</feature>
<evidence type="ECO:0000256" key="1">
    <source>
        <dbReference type="ARBA" id="ARBA00022857"/>
    </source>
</evidence>
<keyword evidence="7" id="KW-1185">Reference proteome</keyword>
<dbReference type="Proteomes" id="UP000309544">
    <property type="component" value="Unassembled WGS sequence"/>
</dbReference>
<dbReference type="EC" id="5.1.3.20" evidence="4"/>
<comment type="similarity">
    <text evidence="4">Belongs to the NAD(P)-dependent epimerase/dehydratase family. HldD subfamily.</text>
</comment>
<feature type="binding site" evidence="4">
    <location>
        <position position="217"/>
    </location>
    <ligand>
        <name>substrate</name>
    </ligand>
</feature>
<dbReference type="UniPathway" id="UPA00356">
    <property type="reaction ID" value="UER00440"/>
</dbReference>
<sequence length="329" mass="36756">MIILTGGAGFIGSAMLWELNRAGMDDVLVVDDLGSAATGKWKNISGLRYADITGIEAFAALLDSNRLGQVEAVIHMGAISATTEDDADLLLRRNFHYSTSIARFCMASATRLIYASSAATYGDGALGYSDEEEEMHRLRPLNMYGYSKQLFDLWARRNGVLEKAAGLKFFNVYGPNEYHKEDMTSVVFKAFNQIQAAGRVKLFASHRPDYADGEQLRDFVYVKDCTAVMRWLLENPGIGGVFNLGTGTARSFRQLVTATFEAMGIEPDIEFIPMPEKLRDKYQYYTQADMQKLKAYGCTVEMTPLEDGVQDYVQQYLQQENPYLDATDS</sequence>